<dbReference type="InterPro" id="IPR029526">
    <property type="entry name" value="PGBD"/>
</dbReference>
<evidence type="ECO:0000313" key="2">
    <source>
        <dbReference type="EMBL" id="KAL2731785.1"/>
    </source>
</evidence>
<protein>
    <submittedName>
        <fullName evidence="2">PiggyBac transposable element-derived protein 4-like</fullName>
    </submittedName>
</protein>
<dbReference type="Pfam" id="PF13843">
    <property type="entry name" value="DDE_Tnp_1_7"/>
    <property type="match status" value="1"/>
</dbReference>
<sequence>MQKRYPSMALNPISTVFKFDGTREACRVFKRNWTISTDQFNFVYSRSISSKIIFIIQEIKPTFIFRHPNSYILIKKIQRSKRLCIDKFALISEIWSKFINNSHVCYKPYENISIDKQLFPTKARCCFTQYMPNKLHKFSIKMYYK</sequence>
<evidence type="ECO:0000313" key="3">
    <source>
        <dbReference type="Proteomes" id="UP001607302"/>
    </source>
</evidence>
<accession>A0ABD2BGL3</accession>
<organism evidence="2 3">
    <name type="scientific">Vespula squamosa</name>
    <name type="common">Southern yellow jacket</name>
    <name type="synonym">Wasp</name>
    <dbReference type="NCBI Taxonomy" id="30214"/>
    <lineage>
        <taxon>Eukaryota</taxon>
        <taxon>Metazoa</taxon>
        <taxon>Ecdysozoa</taxon>
        <taxon>Arthropoda</taxon>
        <taxon>Hexapoda</taxon>
        <taxon>Insecta</taxon>
        <taxon>Pterygota</taxon>
        <taxon>Neoptera</taxon>
        <taxon>Endopterygota</taxon>
        <taxon>Hymenoptera</taxon>
        <taxon>Apocrita</taxon>
        <taxon>Aculeata</taxon>
        <taxon>Vespoidea</taxon>
        <taxon>Vespidae</taxon>
        <taxon>Vespinae</taxon>
        <taxon>Vespula</taxon>
    </lineage>
</organism>
<dbReference type="Proteomes" id="UP001607302">
    <property type="component" value="Unassembled WGS sequence"/>
</dbReference>
<keyword evidence="3" id="KW-1185">Reference proteome</keyword>
<evidence type="ECO:0000259" key="1">
    <source>
        <dbReference type="Pfam" id="PF13843"/>
    </source>
</evidence>
<name>A0ABD2BGL3_VESSQ</name>
<reference evidence="2 3" key="1">
    <citation type="journal article" date="2024" name="Ann. Entomol. Soc. Am.">
        <title>Genomic analyses of the southern and eastern yellowjacket wasps (Hymenoptera: Vespidae) reveal evolutionary signatures of social life.</title>
        <authorList>
            <person name="Catto M.A."/>
            <person name="Caine P.B."/>
            <person name="Orr S.E."/>
            <person name="Hunt B.G."/>
            <person name="Goodisman M.A.D."/>
        </authorList>
    </citation>
    <scope>NUCLEOTIDE SEQUENCE [LARGE SCALE GENOMIC DNA]</scope>
    <source>
        <strain evidence="2">233</strain>
        <tissue evidence="2">Head and thorax</tissue>
    </source>
</reference>
<proteinExistence type="predicted"/>
<feature type="domain" description="PiggyBac transposable element-derived protein" evidence="1">
    <location>
        <begin position="86"/>
        <end position="143"/>
    </location>
</feature>
<gene>
    <name evidence="2" type="ORF">V1478_004473</name>
</gene>
<dbReference type="AlphaFoldDB" id="A0ABD2BGL3"/>
<dbReference type="EMBL" id="JAUDFV010000102">
    <property type="protein sequence ID" value="KAL2731785.1"/>
    <property type="molecule type" value="Genomic_DNA"/>
</dbReference>
<comment type="caution">
    <text evidence="2">The sequence shown here is derived from an EMBL/GenBank/DDBJ whole genome shotgun (WGS) entry which is preliminary data.</text>
</comment>